<feature type="domain" description="N-acetyltransferase" evidence="3">
    <location>
        <begin position="162"/>
        <end position="305"/>
    </location>
</feature>
<dbReference type="PANTHER" id="PTHR43420">
    <property type="entry name" value="ACETYLTRANSFERASE"/>
    <property type="match status" value="1"/>
</dbReference>
<evidence type="ECO:0000256" key="1">
    <source>
        <dbReference type="ARBA" id="ARBA00022679"/>
    </source>
</evidence>
<dbReference type="AlphaFoldDB" id="A0A5C5V1L9"/>
<reference evidence="4 5" key="1">
    <citation type="submission" date="2019-02" db="EMBL/GenBank/DDBJ databases">
        <title>Deep-cultivation of Planctomycetes and their phenomic and genomic characterization uncovers novel biology.</title>
        <authorList>
            <person name="Wiegand S."/>
            <person name="Jogler M."/>
            <person name="Boedeker C."/>
            <person name="Pinto D."/>
            <person name="Vollmers J."/>
            <person name="Rivas-Marin E."/>
            <person name="Kohn T."/>
            <person name="Peeters S.H."/>
            <person name="Heuer A."/>
            <person name="Rast P."/>
            <person name="Oberbeckmann S."/>
            <person name="Bunk B."/>
            <person name="Jeske O."/>
            <person name="Meyerdierks A."/>
            <person name="Storesund J.E."/>
            <person name="Kallscheuer N."/>
            <person name="Luecker S."/>
            <person name="Lage O.M."/>
            <person name="Pohl T."/>
            <person name="Merkel B.J."/>
            <person name="Hornburger P."/>
            <person name="Mueller R.-W."/>
            <person name="Bruemmer F."/>
            <person name="Labrenz M."/>
            <person name="Spormann A.M."/>
            <person name="Op Den Camp H."/>
            <person name="Overmann J."/>
            <person name="Amann R."/>
            <person name="Jetten M.S.M."/>
            <person name="Mascher T."/>
            <person name="Medema M.H."/>
            <person name="Devos D.P."/>
            <person name="Kaster A.-K."/>
            <person name="Ovreas L."/>
            <person name="Rohde M."/>
            <person name="Galperin M.Y."/>
            <person name="Jogler C."/>
        </authorList>
    </citation>
    <scope>NUCLEOTIDE SEQUENCE [LARGE SCALE GENOMIC DNA]</scope>
    <source>
        <strain evidence="4 5">Enr8</strain>
    </source>
</reference>
<dbReference type="InterPro" id="IPR050680">
    <property type="entry name" value="YpeA/RimI_acetyltransf"/>
</dbReference>
<sequence>MQNISTEMLTVERADPSCYGAAVWMVFGGKVRRAMAGRLAAILQAERQGRVSFEGLFVARRGERIVGAAWGTEQPGRFGTMWPARVIPSESPAVARLLMQSAAKFVAGLDISIAQSLIALDASGDQRLLEASGFQAITNLEYLFVQSAQMRDDFVQPKLKGVPFHQTTDAAAELIATYPGTLDCPEFEGLRPIDDVIAGYCDTGAFELSLWQRLELDGEPAGVMILAPTPDYQAMEIVYLGLRPEMRNRGLGKAAVQMAMAEAKRRGIERLLLAVDQRNEPAIRSYSACGFLGYESRKLMVLRAENPASKRSETEATP</sequence>
<evidence type="ECO:0000313" key="5">
    <source>
        <dbReference type="Proteomes" id="UP000318878"/>
    </source>
</evidence>
<dbReference type="CDD" id="cd04301">
    <property type="entry name" value="NAT_SF"/>
    <property type="match status" value="1"/>
</dbReference>
<dbReference type="Gene3D" id="3.40.630.30">
    <property type="match status" value="1"/>
</dbReference>
<evidence type="ECO:0000256" key="2">
    <source>
        <dbReference type="ARBA" id="ARBA00023315"/>
    </source>
</evidence>
<dbReference type="Proteomes" id="UP000318878">
    <property type="component" value="Unassembled WGS sequence"/>
</dbReference>
<dbReference type="PROSITE" id="PS51186">
    <property type="entry name" value="GNAT"/>
    <property type="match status" value="1"/>
</dbReference>
<protein>
    <submittedName>
        <fullName evidence="4">Putative acetyltransferase</fullName>
    </submittedName>
</protein>
<dbReference type="GO" id="GO:0016747">
    <property type="term" value="F:acyltransferase activity, transferring groups other than amino-acyl groups"/>
    <property type="evidence" value="ECO:0007669"/>
    <property type="project" value="InterPro"/>
</dbReference>
<organism evidence="4 5">
    <name type="scientific">Blastopirellula retiformator</name>
    <dbReference type="NCBI Taxonomy" id="2527970"/>
    <lineage>
        <taxon>Bacteria</taxon>
        <taxon>Pseudomonadati</taxon>
        <taxon>Planctomycetota</taxon>
        <taxon>Planctomycetia</taxon>
        <taxon>Pirellulales</taxon>
        <taxon>Pirellulaceae</taxon>
        <taxon>Blastopirellula</taxon>
    </lineage>
</organism>
<proteinExistence type="predicted"/>
<dbReference type="EMBL" id="SJPF01000004">
    <property type="protein sequence ID" value="TWT31585.1"/>
    <property type="molecule type" value="Genomic_DNA"/>
</dbReference>
<dbReference type="RefSeq" id="WP_186767718.1">
    <property type="nucleotide sequence ID" value="NZ_SJPF01000004.1"/>
</dbReference>
<keyword evidence="2" id="KW-0012">Acyltransferase</keyword>
<comment type="caution">
    <text evidence="4">The sequence shown here is derived from an EMBL/GenBank/DDBJ whole genome shotgun (WGS) entry which is preliminary data.</text>
</comment>
<gene>
    <name evidence="4" type="ORF">Enr8_35070</name>
</gene>
<dbReference type="Pfam" id="PF00583">
    <property type="entry name" value="Acetyltransf_1"/>
    <property type="match status" value="1"/>
</dbReference>
<accession>A0A5C5V1L9</accession>
<keyword evidence="1 4" id="KW-0808">Transferase</keyword>
<dbReference type="InterPro" id="IPR016181">
    <property type="entry name" value="Acyl_CoA_acyltransferase"/>
</dbReference>
<name>A0A5C5V1L9_9BACT</name>
<dbReference type="SUPFAM" id="SSF55729">
    <property type="entry name" value="Acyl-CoA N-acyltransferases (Nat)"/>
    <property type="match status" value="1"/>
</dbReference>
<dbReference type="PANTHER" id="PTHR43420:SF12">
    <property type="entry name" value="N-ACETYLTRANSFERASE DOMAIN-CONTAINING PROTEIN"/>
    <property type="match status" value="1"/>
</dbReference>
<evidence type="ECO:0000313" key="4">
    <source>
        <dbReference type="EMBL" id="TWT31585.1"/>
    </source>
</evidence>
<evidence type="ECO:0000259" key="3">
    <source>
        <dbReference type="PROSITE" id="PS51186"/>
    </source>
</evidence>
<keyword evidence="5" id="KW-1185">Reference proteome</keyword>
<dbReference type="InterPro" id="IPR000182">
    <property type="entry name" value="GNAT_dom"/>
</dbReference>